<dbReference type="EMBL" id="QGMZ01000010">
    <property type="protein sequence ID" value="PWR75349.1"/>
    <property type="molecule type" value="Genomic_DNA"/>
</dbReference>
<gene>
    <name evidence="1" type="ORF">DLD82_04230</name>
</gene>
<dbReference type="RefSeq" id="WP_109939868.1">
    <property type="nucleotide sequence ID" value="NZ_CP176366.1"/>
</dbReference>
<accession>A0A2V2N693</accession>
<dbReference type="AlphaFoldDB" id="A0A2V2N693"/>
<organism evidence="1 2">
    <name type="scientific">Methanospirillum stamsii</name>
    <dbReference type="NCBI Taxonomy" id="1277351"/>
    <lineage>
        <taxon>Archaea</taxon>
        <taxon>Methanobacteriati</taxon>
        <taxon>Methanobacteriota</taxon>
        <taxon>Stenosarchaea group</taxon>
        <taxon>Methanomicrobia</taxon>
        <taxon>Methanomicrobiales</taxon>
        <taxon>Methanospirillaceae</taxon>
        <taxon>Methanospirillum</taxon>
    </lineage>
</organism>
<keyword evidence="2" id="KW-1185">Reference proteome</keyword>
<sequence length="78" mass="8515">MTPIIPCPNCHSRDSIRITKKPVRQGEQTFTCFCENCGFSGQAVLCARGENSDRAAMLALSSYNTSATRATDMKRGLV</sequence>
<reference evidence="1 2" key="1">
    <citation type="submission" date="2018-05" db="EMBL/GenBank/DDBJ databases">
        <title>Draft genome of Methanospirillum stamsii Pt1.</title>
        <authorList>
            <person name="Dueholm M.S."/>
            <person name="Nielsen P.H."/>
            <person name="Bakmann L.F."/>
            <person name="Otzen D.E."/>
        </authorList>
    </citation>
    <scope>NUCLEOTIDE SEQUENCE [LARGE SCALE GENOMIC DNA]</scope>
    <source>
        <strain evidence="1 2">Pt1</strain>
    </source>
</reference>
<proteinExistence type="predicted"/>
<dbReference type="Proteomes" id="UP000245934">
    <property type="component" value="Unassembled WGS sequence"/>
</dbReference>
<evidence type="ECO:0000313" key="1">
    <source>
        <dbReference type="EMBL" id="PWR75349.1"/>
    </source>
</evidence>
<name>A0A2V2N693_9EURY</name>
<comment type="caution">
    <text evidence="1">The sequence shown here is derived from an EMBL/GenBank/DDBJ whole genome shotgun (WGS) entry which is preliminary data.</text>
</comment>
<protein>
    <submittedName>
        <fullName evidence="1">Uncharacterized protein</fullName>
    </submittedName>
</protein>
<evidence type="ECO:0000313" key="2">
    <source>
        <dbReference type="Proteomes" id="UP000245934"/>
    </source>
</evidence>
<dbReference type="GeneID" id="97609755"/>